<protein>
    <recommendedName>
        <fullName evidence="4">Oligosaccharide repeat unit polymerase</fullName>
    </recommendedName>
</protein>
<dbReference type="Proteomes" id="UP000663499">
    <property type="component" value="Chromosome"/>
</dbReference>
<proteinExistence type="predicted"/>
<sequence length="424" mass="49290">MKKNRPIKSKEMIKGLLNSFNNKFEIYEHIFLFLYLVVYKIILEIIYVNSLVPQFDYYGLELNVNVGKLLISFVILFLVYCFLPKDKSYPSTFLYLIMIIMMYIPTLSYYWLNNKSTVYILSLSICFIIVSTVTRLKHKKIGFKHIKLNVALDFIFWIYIFISVYVVVKRGGIDVRAFNFQQIYNLRSEYNLDRLSGYLYNWSAKGFAPFFLIYFLHRKNVVKTAIVLVMQMVMYLSFGNKLFLFSLAYLIFIQFVLRSNLNSSKLFIGLMSLGNLIALVFEKLKITTILRDVLPYRSLFVPAMGQFRYYDFFMVHDKLKFSEGIIGRILSIEYPYNKPIGFIVNQFFRGTEFLSNGNTGVFSYAFADFGFLGMILAAIIVGLLFWLTDCATYNLPVVVSAGVLAFSMVIFNDTGLLISLWTGV</sequence>
<feature type="transmembrane region" description="Helical" evidence="1">
    <location>
        <begin position="198"/>
        <end position="217"/>
    </location>
</feature>
<organism evidence="2 3">
    <name type="scientific">Alkalibacter rhizosphaerae</name>
    <dbReference type="NCBI Taxonomy" id="2815577"/>
    <lineage>
        <taxon>Bacteria</taxon>
        <taxon>Bacillati</taxon>
        <taxon>Bacillota</taxon>
        <taxon>Clostridia</taxon>
        <taxon>Eubacteriales</taxon>
        <taxon>Eubacteriaceae</taxon>
        <taxon>Alkalibacter</taxon>
    </lineage>
</organism>
<name>A0A974XG72_9FIRM</name>
<feature type="transmembrane region" description="Helical" evidence="1">
    <location>
        <begin position="92"/>
        <end position="112"/>
    </location>
</feature>
<feature type="transmembrane region" description="Helical" evidence="1">
    <location>
        <begin position="361"/>
        <end position="387"/>
    </location>
</feature>
<keyword evidence="1" id="KW-1133">Transmembrane helix</keyword>
<feature type="transmembrane region" description="Helical" evidence="1">
    <location>
        <begin position="393"/>
        <end position="411"/>
    </location>
</feature>
<evidence type="ECO:0000256" key="1">
    <source>
        <dbReference type="SAM" id="Phobius"/>
    </source>
</evidence>
<dbReference type="AlphaFoldDB" id="A0A974XG72"/>
<keyword evidence="1" id="KW-0472">Membrane</keyword>
<keyword evidence="3" id="KW-1185">Reference proteome</keyword>
<accession>A0A974XG72</accession>
<evidence type="ECO:0000313" key="3">
    <source>
        <dbReference type="Proteomes" id="UP000663499"/>
    </source>
</evidence>
<gene>
    <name evidence="2" type="ORF">J0B03_04205</name>
</gene>
<feature type="transmembrane region" description="Helical" evidence="1">
    <location>
        <begin position="30"/>
        <end position="52"/>
    </location>
</feature>
<feature type="transmembrane region" description="Helical" evidence="1">
    <location>
        <begin position="64"/>
        <end position="83"/>
    </location>
</feature>
<evidence type="ECO:0008006" key="4">
    <source>
        <dbReference type="Google" id="ProtNLM"/>
    </source>
</evidence>
<feature type="transmembrane region" description="Helical" evidence="1">
    <location>
        <begin position="118"/>
        <end position="136"/>
    </location>
</feature>
<dbReference type="KEGG" id="alka:J0B03_04205"/>
<feature type="transmembrane region" description="Helical" evidence="1">
    <location>
        <begin position="148"/>
        <end position="168"/>
    </location>
</feature>
<dbReference type="EMBL" id="CP071444">
    <property type="protein sequence ID" value="QSX09272.1"/>
    <property type="molecule type" value="Genomic_DNA"/>
</dbReference>
<reference evidence="2" key="1">
    <citation type="submission" date="2021-03" db="EMBL/GenBank/DDBJ databases">
        <title>Alkalibacter marinus sp. nov., isolated from tidal flat sediment.</title>
        <authorList>
            <person name="Namirimu T."/>
            <person name="Yang J.-A."/>
            <person name="Yang S.-H."/>
            <person name="Kim Y.-J."/>
            <person name="Kwon K.K."/>
        </authorList>
    </citation>
    <scope>NUCLEOTIDE SEQUENCE</scope>
    <source>
        <strain evidence="2">ES005</strain>
    </source>
</reference>
<feature type="transmembrane region" description="Helical" evidence="1">
    <location>
        <begin position="238"/>
        <end position="257"/>
    </location>
</feature>
<keyword evidence="1" id="KW-0812">Transmembrane</keyword>
<dbReference type="RefSeq" id="WP_207300610.1">
    <property type="nucleotide sequence ID" value="NZ_CP071444.1"/>
</dbReference>
<evidence type="ECO:0000313" key="2">
    <source>
        <dbReference type="EMBL" id="QSX09272.1"/>
    </source>
</evidence>